<dbReference type="KEGG" id="laca:LAC1533_0623"/>
<dbReference type="Pfam" id="PF08378">
    <property type="entry name" value="NERD"/>
    <property type="match status" value="1"/>
</dbReference>
<gene>
    <name evidence="2" type="ORF">LAC1533_0623</name>
</gene>
<reference evidence="3" key="1">
    <citation type="submission" date="2016-11" db="EMBL/GenBank/DDBJ databases">
        <authorList>
            <person name="Papadimitriou K."/>
        </authorList>
    </citation>
    <scope>NUCLEOTIDE SEQUENCE [LARGE SCALE GENOMIC DNA]</scope>
    <source>
        <strain evidence="3">ACA-DC 1533</strain>
    </source>
</reference>
<feature type="domain" description="NERD" evidence="1">
    <location>
        <begin position="33"/>
        <end position="144"/>
    </location>
</feature>
<dbReference type="InterPro" id="IPR011528">
    <property type="entry name" value="NERD"/>
</dbReference>
<dbReference type="RefSeq" id="WP_079578804.1">
    <property type="nucleotide sequence ID" value="NZ_LT630287.1"/>
</dbReference>
<protein>
    <submittedName>
        <fullName evidence="2">CDS_ID OB3303</fullName>
    </submittedName>
</protein>
<dbReference type="PROSITE" id="PS50965">
    <property type="entry name" value="NERD"/>
    <property type="match status" value="1"/>
</dbReference>
<evidence type="ECO:0000313" key="2">
    <source>
        <dbReference type="EMBL" id="SFV40043.1"/>
    </source>
</evidence>
<evidence type="ECO:0000313" key="3">
    <source>
        <dbReference type="Proteomes" id="UP000190935"/>
    </source>
</evidence>
<dbReference type="EMBL" id="LT630287">
    <property type="protein sequence ID" value="SFV40043.1"/>
    <property type="molecule type" value="Genomic_DNA"/>
</dbReference>
<evidence type="ECO:0000259" key="1">
    <source>
        <dbReference type="PROSITE" id="PS50965"/>
    </source>
</evidence>
<dbReference type="Proteomes" id="UP000190935">
    <property type="component" value="Chromosome I"/>
</dbReference>
<dbReference type="AlphaFoldDB" id="A0A1K1KMD0"/>
<name>A0A1K1KMD0_9LACO</name>
<organism evidence="2 3">
    <name type="scientific">Ligilactobacillus acidipiscis</name>
    <dbReference type="NCBI Taxonomy" id="89059"/>
    <lineage>
        <taxon>Bacteria</taxon>
        <taxon>Bacillati</taxon>
        <taxon>Bacillota</taxon>
        <taxon>Bacilli</taxon>
        <taxon>Lactobacillales</taxon>
        <taxon>Lactobacillaceae</taxon>
        <taxon>Ligilactobacillus</taxon>
    </lineage>
</organism>
<dbReference type="GeneID" id="95348696"/>
<accession>A0A1K1KMD0</accession>
<proteinExistence type="predicted"/>
<sequence length="334" mass="39611">MRKQTFEHQYLQVLAERTQLNANEKNNLQRLVQGYLGECNLDKIVDTFFNQSELVLNNLNLAYNKEVIQVDKLIVIGNIAYLIDVKNYRGSYTYQNNSWYRGERILINNIFRQIDRASDILQKIFSAKRLHMEIRRVLIFMDLAVKVEIKQPIVQTVLRVEEVAAWLMKLKEEVQLYPKLSPDLWRDAITDSLLPPYCPLNDFSSQVGRTLQLGICCPKCKKFTWTSHRYYLYCDHCGFCQSKELAYVKTICDYGVLFSNSNLERKELKKFLGEVGNEYYLRYQLKKHFELVGPNGSQKGYRNLGSKFEYWFENEQEYFKALQKRCNWKTNDKK</sequence>